<feature type="domain" description="YdbS-like PH" evidence="2">
    <location>
        <begin position="97"/>
        <end position="175"/>
    </location>
</feature>
<feature type="domain" description="YdbS-like PH" evidence="2">
    <location>
        <begin position="448"/>
        <end position="518"/>
    </location>
</feature>
<evidence type="ECO:0000313" key="3">
    <source>
        <dbReference type="EMBL" id="MDT0584049.1"/>
    </source>
</evidence>
<evidence type="ECO:0000256" key="1">
    <source>
        <dbReference type="SAM" id="Phobius"/>
    </source>
</evidence>
<accession>A0AAW8R4T0</accession>
<dbReference type="Proteomes" id="UP001249020">
    <property type="component" value="Unassembled WGS sequence"/>
</dbReference>
<dbReference type="AlphaFoldDB" id="A0AAW8R4T0"/>
<dbReference type="PANTHER" id="PTHR34473">
    <property type="entry name" value="UPF0699 TRANSMEMBRANE PROTEIN YDBS"/>
    <property type="match status" value="1"/>
</dbReference>
<dbReference type="InterPro" id="IPR005182">
    <property type="entry name" value="YdbS-like_PH"/>
</dbReference>
<keyword evidence="1" id="KW-0812">Transmembrane</keyword>
<protein>
    <submittedName>
        <fullName evidence="3">PH domain-containing protein</fullName>
    </submittedName>
</protein>
<feature type="transmembrane region" description="Helical" evidence="1">
    <location>
        <begin position="402"/>
        <end position="422"/>
    </location>
</feature>
<keyword evidence="1" id="KW-1133">Transmembrane helix</keyword>
<evidence type="ECO:0000259" key="2">
    <source>
        <dbReference type="Pfam" id="PF03703"/>
    </source>
</evidence>
<dbReference type="PIRSF" id="PIRSF026631">
    <property type="entry name" value="UCP026631"/>
    <property type="match status" value="1"/>
</dbReference>
<dbReference type="PANTHER" id="PTHR34473:SF2">
    <property type="entry name" value="UPF0699 TRANSMEMBRANE PROTEIN YDBT"/>
    <property type="match status" value="1"/>
</dbReference>
<feature type="transmembrane region" description="Helical" evidence="1">
    <location>
        <begin position="428"/>
        <end position="449"/>
    </location>
</feature>
<sequence length="536" mass="61253">MDKSLEELEHSNDAQNNVINKKAEAQVVSDYTDWQRLSPISILYFMVKSFYAMANTLFYLLPAVAFNLSKIKENPLILAFAAGGFLLLFSVIGFLNYFFYRFRLEAGRVEIKQGIFKKSHIDLPFERIQNVKLEQPLYYRFNNYACVELDTAGSAKQEAKIVALKMQQAEALRQIVVENTKQHAAINQELGESDSEAADASQEVVLNRRSMKDLVIHGISNNRVWIFLGALAPFYNSLADILQEVFAAVGFDAEAYFSLETQAWWEFGLHVLSVAMLLMLIVVILSVIGSILMFYKYTLSKIDNRYIRRSGLLTKQEVSMKLRRLQIMYQAQDWLDVLLKRVNLHFEQNKTGSANANKPGQQMSNTLLVPSVTLEESKALMLDAMPSQRLSEQVFAPISKRLILKNTMLFAIPLGAITFGLIDKNGLAGMAMSVGLLAMFFAIVSLRWWRWGYSFDDEFIYIRKGFLGVNYYCFPIHKIQQAQFKQNAFIKPYKLASLRMILASGSQTIPYLPEDVVRQQINRALDKLVSDKRSWM</sequence>
<dbReference type="RefSeq" id="WP_311362816.1">
    <property type="nucleotide sequence ID" value="NZ_JAVRIE010000007.1"/>
</dbReference>
<keyword evidence="1" id="KW-0472">Membrane</keyword>
<keyword evidence="4" id="KW-1185">Reference proteome</keyword>
<gene>
    <name evidence="3" type="ORF">RM544_15990</name>
</gene>
<feature type="transmembrane region" description="Helical" evidence="1">
    <location>
        <begin position="76"/>
        <end position="99"/>
    </location>
</feature>
<proteinExistence type="predicted"/>
<feature type="transmembrane region" description="Helical" evidence="1">
    <location>
        <begin position="214"/>
        <end position="235"/>
    </location>
</feature>
<name>A0AAW8R4T0_9ALTE</name>
<organism evidence="3 4">
    <name type="scientific">Brumicola blandensis</name>
    <dbReference type="NCBI Taxonomy" id="3075611"/>
    <lineage>
        <taxon>Bacteria</taxon>
        <taxon>Pseudomonadati</taxon>
        <taxon>Pseudomonadota</taxon>
        <taxon>Gammaproteobacteria</taxon>
        <taxon>Alteromonadales</taxon>
        <taxon>Alteromonadaceae</taxon>
        <taxon>Brumicola</taxon>
    </lineage>
</organism>
<evidence type="ECO:0000313" key="4">
    <source>
        <dbReference type="Proteomes" id="UP001249020"/>
    </source>
</evidence>
<comment type="caution">
    <text evidence="3">The sequence shown here is derived from an EMBL/GenBank/DDBJ whole genome shotgun (WGS) entry which is preliminary data.</text>
</comment>
<feature type="transmembrane region" description="Helical" evidence="1">
    <location>
        <begin position="267"/>
        <end position="295"/>
    </location>
</feature>
<feature type="transmembrane region" description="Helical" evidence="1">
    <location>
        <begin position="42"/>
        <end position="64"/>
    </location>
</feature>
<dbReference type="InterPro" id="IPR014529">
    <property type="entry name" value="UCP026631"/>
</dbReference>
<reference evidence="3 4" key="1">
    <citation type="submission" date="2023-09" db="EMBL/GenBank/DDBJ databases">
        <authorList>
            <person name="Rey-Velasco X."/>
        </authorList>
    </citation>
    <scope>NUCLEOTIDE SEQUENCE [LARGE SCALE GENOMIC DNA]</scope>
    <source>
        <strain evidence="3 4">W409</strain>
    </source>
</reference>
<dbReference type="EMBL" id="JAVRIE010000007">
    <property type="protein sequence ID" value="MDT0584049.1"/>
    <property type="molecule type" value="Genomic_DNA"/>
</dbReference>
<dbReference type="Pfam" id="PF03703">
    <property type="entry name" value="bPH_2"/>
    <property type="match status" value="2"/>
</dbReference>